<protein>
    <recommendedName>
        <fullName evidence="2">Antitoxin</fullName>
    </recommendedName>
</protein>
<dbReference type="RefSeq" id="WP_378984943.1">
    <property type="nucleotide sequence ID" value="NZ_JBHRVD010000001.1"/>
</dbReference>
<proteinExistence type="inferred from homology"/>
<evidence type="ECO:0000256" key="1">
    <source>
        <dbReference type="ARBA" id="ARBA00009981"/>
    </source>
</evidence>
<comment type="caution">
    <text evidence="3">The sequence shown here is derived from an EMBL/GenBank/DDBJ whole genome shotgun (WGS) entry which is preliminary data.</text>
</comment>
<comment type="similarity">
    <text evidence="1 2">Belongs to the phD/YefM antitoxin family.</text>
</comment>
<dbReference type="SUPFAM" id="SSF143120">
    <property type="entry name" value="YefM-like"/>
    <property type="match status" value="1"/>
</dbReference>
<comment type="function">
    <text evidence="2">Antitoxin component of a type II toxin-antitoxin (TA) system.</text>
</comment>
<sequence length="81" mass="9095">MKTIELRQAKAVFSAIVEAAGNGEPTIITRDGKPTAMVVPVDERRRFYPQDSQKNLADILLQYPGGIEFERNDSPSRDVEF</sequence>
<dbReference type="InterPro" id="IPR036165">
    <property type="entry name" value="YefM-like_sf"/>
</dbReference>
<dbReference type="NCBIfam" id="TIGR01552">
    <property type="entry name" value="phd_fam"/>
    <property type="match status" value="1"/>
</dbReference>
<accession>A0ABV7MYU3</accession>
<gene>
    <name evidence="3" type="ORF">ACFOJ9_31550</name>
</gene>
<evidence type="ECO:0000313" key="4">
    <source>
        <dbReference type="Proteomes" id="UP001595648"/>
    </source>
</evidence>
<dbReference type="InterPro" id="IPR006442">
    <property type="entry name" value="Antitoxin_Phd/YefM"/>
</dbReference>
<evidence type="ECO:0000313" key="3">
    <source>
        <dbReference type="EMBL" id="MFC3326252.1"/>
    </source>
</evidence>
<dbReference type="EMBL" id="JBHRVD010000001">
    <property type="protein sequence ID" value="MFC3326252.1"/>
    <property type="molecule type" value="Genomic_DNA"/>
</dbReference>
<keyword evidence="4" id="KW-1185">Reference proteome</keyword>
<evidence type="ECO:0000256" key="2">
    <source>
        <dbReference type="RuleBase" id="RU362080"/>
    </source>
</evidence>
<name>A0ABV7MYU3_9HYPH</name>
<dbReference type="Gene3D" id="3.40.1620.10">
    <property type="entry name" value="YefM-like domain"/>
    <property type="match status" value="1"/>
</dbReference>
<dbReference type="Pfam" id="PF02604">
    <property type="entry name" value="PhdYeFM_antitox"/>
    <property type="match status" value="1"/>
</dbReference>
<organism evidence="3 4">
    <name type="scientific">Mesorhizobium cantuariense</name>
    <dbReference type="NCBI Taxonomy" id="1300275"/>
    <lineage>
        <taxon>Bacteria</taxon>
        <taxon>Pseudomonadati</taxon>
        <taxon>Pseudomonadota</taxon>
        <taxon>Alphaproteobacteria</taxon>
        <taxon>Hyphomicrobiales</taxon>
        <taxon>Phyllobacteriaceae</taxon>
        <taxon>Mesorhizobium</taxon>
    </lineage>
</organism>
<dbReference type="Proteomes" id="UP001595648">
    <property type="component" value="Unassembled WGS sequence"/>
</dbReference>
<reference evidence="4" key="1">
    <citation type="journal article" date="2019" name="Int. J. Syst. Evol. Microbiol.">
        <title>The Global Catalogue of Microorganisms (GCM) 10K type strain sequencing project: providing services to taxonomists for standard genome sequencing and annotation.</title>
        <authorList>
            <consortium name="The Broad Institute Genomics Platform"/>
            <consortium name="The Broad Institute Genome Sequencing Center for Infectious Disease"/>
            <person name="Wu L."/>
            <person name="Ma J."/>
        </authorList>
    </citation>
    <scope>NUCLEOTIDE SEQUENCE [LARGE SCALE GENOMIC DNA]</scope>
    <source>
        <strain evidence="4">ICMP 19515</strain>
    </source>
</reference>